<feature type="compositionally biased region" description="Low complexity" evidence="1">
    <location>
        <begin position="70"/>
        <end position="81"/>
    </location>
</feature>
<proteinExistence type="predicted"/>
<feature type="compositionally biased region" description="Polar residues" evidence="1">
    <location>
        <begin position="97"/>
        <end position="108"/>
    </location>
</feature>
<sequence>STMTVTASTVAITLSAGGSITLSSVDAYTLTNDKSADISCPGSGQNSSVAYSTAGTITFTPTTVKCYGSSGSTSGGTVTSNPPSPGGGTPAPPTSPANESTGAGEITSNIGAGAAGNLGAVTIKGINALMGNGATGSFTLSGATGGATGGHSLKVQNITGNQATITVSSEALVFTLVAGNSKNVDIDGDGYRDAKVTLNRIVDSKADVTVKEIKVVKIDGTAPGSLVKIASKTAVYYLGEDSQRYVFPNEKVYYSWYDNFNGVKTISDEDMAKLPIGGLVTYRPGTRMVIFATTVDVYAVTQGGVLRKLKDEAMAAELYGANWNQHIDDVNEAFYSSYSFSSDLTSSAEYNQETQKTFSPTITADKSI</sequence>
<evidence type="ECO:0000313" key="2">
    <source>
        <dbReference type="EMBL" id="PJA92041.1"/>
    </source>
</evidence>
<comment type="caution">
    <text evidence="2">The sequence shown here is derived from an EMBL/GenBank/DDBJ whole genome shotgun (WGS) entry which is preliminary data.</text>
</comment>
<gene>
    <name evidence="2" type="ORF">CO134_02200</name>
</gene>
<name>A0A2M7Z910_9BACT</name>
<evidence type="ECO:0000313" key="3">
    <source>
        <dbReference type="Proteomes" id="UP000229569"/>
    </source>
</evidence>
<evidence type="ECO:0000256" key="1">
    <source>
        <dbReference type="SAM" id="MobiDB-lite"/>
    </source>
</evidence>
<feature type="region of interest" description="Disordered" evidence="1">
    <location>
        <begin position="70"/>
        <end position="108"/>
    </location>
</feature>
<feature type="non-terminal residue" evidence="2">
    <location>
        <position position="1"/>
    </location>
</feature>
<reference evidence="3" key="1">
    <citation type="submission" date="2017-09" db="EMBL/GenBank/DDBJ databases">
        <title>Depth-based differentiation of microbial function through sediment-hosted aquifers and enrichment of novel symbionts in the deep terrestrial subsurface.</title>
        <authorList>
            <person name="Probst A.J."/>
            <person name="Ladd B."/>
            <person name="Jarett J.K."/>
            <person name="Geller-Mcgrath D.E."/>
            <person name="Sieber C.M.K."/>
            <person name="Emerson J.B."/>
            <person name="Anantharaman K."/>
            <person name="Thomas B.C."/>
            <person name="Malmstrom R."/>
            <person name="Stieglmeier M."/>
            <person name="Klingl A."/>
            <person name="Woyke T."/>
            <person name="Ryan C.M."/>
            <person name="Banfield J.F."/>
        </authorList>
    </citation>
    <scope>NUCLEOTIDE SEQUENCE [LARGE SCALE GENOMIC DNA]</scope>
</reference>
<organism evidence="2 3">
    <name type="scientific">Candidatus Kuenenbacteria bacterium CG_4_9_14_3_um_filter_39_14</name>
    <dbReference type="NCBI Taxonomy" id="1974616"/>
    <lineage>
        <taxon>Bacteria</taxon>
        <taxon>Candidatus Kueneniibacteriota</taxon>
    </lineage>
</organism>
<dbReference type="EMBL" id="PFVG01000057">
    <property type="protein sequence ID" value="PJA92041.1"/>
    <property type="molecule type" value="Genomic_DNA"/>
</dbReference>
<accession>A0A2M7Z910</accession>
<feature type="compositionally biased region" description="Pro residues" evidence="1">
    <location>
        <begin position="82"/>
        <end position="95"/>
    </location>
</feature>
<dbReference type="AlphaFoldDB" id="A0A2M7Z910"/>
<protein>
    <submittedName>
        <fullName evidence="2">Uncharacterized protein</fullName>
    </submittedName>
</protein>
<dbReference type="Proteomes" id="UP000229569">
    <property type="component" value="Unassembled WGS sequence"/>
</dbReference>